<dbReference type="EMBL" id="KU738904">
    <property type="protein sequence ID" value="AMN16339.1"/>
    <property type="molecule type" value="Genomic_DNA"/>
</dbReference>
<proteinExistence type="predicted"/>
<dbReference type="EMBL" id="KU738900">
    <property type="protein sequence ID" value="AMN15787.1"/>
    <property type="molecule type" value="Genomic_DNA"/>
</dbReference>
<dbReference type="EMBL" id="KU738898">
    <property type="protein sequence ID" value="AMN15511.1"/>
    <property type="molecule type" value="Genomic_DNA"/>
</dbReference>
<accession>A0A075TSJ3</accession>
<dbReference type="PROSITE" id="PS51750">
    <property type="entry name" value="BRO_N"/>
    <property type="match status" value="1"/>
</dbReference>
<dbReference type="EMBL" id="KJ909666">
    <property type="protein sequence ID" value="AIG63167.1"/>
    <property type="molecule type" value="Genomic_DNA"/>
</dbReference>
<dbReference type="Pfam" id="PF02498">
    <property type="entry name" value="Bro-N"/>
    <property type="match status" value="1"/>
</dbReference>
<feature type="compositionally biased region" description="Basic and acidic residues" evidence="1">
    <location>
        <begin position="36"/>
        <end position="50"/>
    </location>
</feature>
<dbReference type="InterPro" id="IPR003497">
    <property type="entry name" value="BRO_N_domain"/>
</dbReference>
<reference evidence="4" key="2">
    <citation type="journal article" date="2016" name="Genome Announc.">
        <title>Complete Genome Sequences of Seven Helicoverpa armigera SNPV-AC53-Derived Strains.</title>
        <authorList>
            <person name="Noune C."/>
            <person name="Hauxwell C."/>
        </authorList>
    </citation>
    <scope>NUCLEOTIDE SEQUENCE</scope>
    <source>
        <strain evidence="4">AC53C3</strain>
        <strain evidence="5">AC53C5</strain>
        <strain evidence="6">AC53C6</strain>
        <strain evidence="7">AC53C9</strain>
        <strain evidence="10">AC53T5</strain>
    </source>
</reference>
<protein>
    <submittedName>
        <fullName evidence="3">38.7K protein</fullName>
    </submittedName>
</protein>
<dbReference type="Pfam" id="PF12299">
    <property type="entry name" value="DUF3627"/>
    <property type="match status" value="1"/>
</dbReference>
<dbReference type="EMBL" id="KU738899">
    <property type="protein sequence ID" value="AMN15649.1"/>
    <property type="molecule type" value="Genomic_DNA"/>
</dbReference>
<feature type="domain" description="Bro-N" evidence="2">
    <location>
        <begin position="71"/>
        <end position="181"/>
    </location>
</feature>
<evidence type="ECO:0000313" key="9">
    <source>
        <dbReference type="EMBL" id="AMN16201.1"/>
    </source>
</evidence>
<evidence type="ECO:0000313" key="3">
    <source>
        <dbReference type="EMBL" id="AIG63167.1"/>
    </source>
</evidence>
<dbReference type="EMBL" id="KU738897">
    <property type="protein sequence ID" value="AMN15373.1"/>
    <property type="molecule type" value="Genomic_DNA"/>
</dbReference>
<sequence>MFRDIINRTFSALIGNNVAAAATAAEDDDVNYDVDNNSRENNIDSDGERHAKNDCEYNKIDSFSYILERKRINFDDQFSFTVRHLTRNQQMWMIGSDFASGIGFDEPEFVVDNYVSNHNKICLETLIFGKRVEIENDDVKRSMCINRDGCLQLLNHIEFANKSEFIAWLVTYAFDKLYSHMPSSSTVAPKTSSSSSSSSLSQLCVEKSLQMIYEKISDLRADHHSANENMHKSILGKVGDIENRLSELDHKISAIEKIDVLYNHLKNYHRLQTNNSNDTALYSEEDNFVNGFRLPRDSSKHPHLGVLVRSVDQHNTEIEFLTGQRNYYQTRKRKLKSGDLIYDAVHPNPQVAVHRFNEELDMKNLSYTKRNKRLINVKCNIDTAKSFINETI</sequence>
<evidence type="ECO:0000313" key="6">
    <source>
        <dbReference type="EMBL" id="AMN15649.1"/>
    </source>
</evidence>
<evidence type="ECO:0000313" key="10">
    <source>
        <dbReference type="EMBL" id="AMN16339.1"/>
    </source>
</evidence>
<dbReference type="InterPro" id="IPR022549">
    <property type="entry name" value="DUF3627"/>
</dbReference>
<organism evidence="3">
    <name type="scientific">Helicoverpa SNPV AC53</name>
    <dbReference type="NCBI Taxonomy" id="1569367"/>
    <lineage>
        <taxon>Viruses</taxon>
        <taxon>Viruses incertae sedis</taxon>
        <taxon>Naldaviricetes</taxon>
        <taxon>Lefavirales</taxon>
        <taxon>Baculoviridae</taxon>
        <taxon>Alphabaculovirus</taxon>
        <taxon>Alphabaculovirus helarmigerae</taxon>
    </lineage>
</organism>
<dbReference type="EMBL" id="KU738902">
    <property type="protein sequence ID" value="AMN16063.1"/>
    <property type="molecule type" value="Genomic_DNA"/>
</dbReference>
<evidence type="ECO:0000313" key="5">
    <source>
        <dbReference type="EMBL" id="AMN15511.1"/>
    </source>
</evidence>
<evidence type="ECO:0000259" key="2">
    <source>
        <dbReference type="PROSITE" id="PS51750"/>
    </source>
</evidence>
<evidence type="ECO:0000313" key="8">
    <source>
        <dbReference type="EMBL" id="AMN16063.1"/>
    </source>
</evidence>
<gene>
    <name evidence="3" type="ORF">HaSNPV-AC53_126</name>
</gene>
<evidence type="ECO:0000313" key="4">
    <source>
        <dbReference type="EMBL" id="AMN15373.1"/>
    </source>
</evidence>
<reference evidence="3" key="1">
    <citation type="journal article" date="2015" name="Genome Announc.">
        <title>Complete Genome Sequences of Helicoverpa armigera Single Nucleopolyhedrovirus Strains AC53 and H25EA1 from Australia.</title>
        <authorList>
            <person name="Noune C."/>
            <person name="Hauxwell C."/>
        </authorList>
    </citation>
    <scope>NUCLEOTIDE SEQUENCE</scope>
    <source>
        <strain evidence="3">AC53</strain>
    </source>
</reference>
<evidence type="ECO:0000256" key="1">
    <source>
        <dbReference type="SAM" id="MobiDB-lite"/>
    </source>
</evidence>
<reference evidence="3" key="3">
    <citation type="submission" date="2016-08" db="EMBL/GenBank/DDBJ databases">
        <authorList>
            <person name="Seilhamer J.J."/>
        </authorList>
    </citation>
    <scope>NUCLEOTIDE SEQUENCE</scope>
    <source>
        <strain evidence="3">AC53</strain>
        <strain evidence="8">AC53T4.1</strain>
        <strain evidence="9">AC53T4.2</strain>
    </source>
</reference>
<name>A0A075TSJ3_9ABAC</name>
<feature type="region of interest" description="Disordered" evidence="1">
    <location>
        <begin position="31"/>
        <end position="50"/>
    </location>
</feature>
<evidence type="ECO:0000313" key="7">
    <source>
        <dbReference type="EMBL" id="AMN15787.1"/>
    </source>
</evidence>
<dbReference type="EMBL" id="KU738903">
    <property type="protein sequence ID" value="AMN16201.1"/>
    <property type="molecule type" value="Genomic_DNA"/>
</dbReference>